<comment type="caution">
    <text evidence="1">The sequence shown here is derived from an EMBL/GenBank/DDBJ whole genome shotgun (WGS) entry which is preliminary data.</text>
</comment>
<protein>
    <submittedName>
        <fullName evidence="1">Uncharacterized protein</fullName>
    </submittedName>
</protein>
<dbReference type="AlphaFoldDB" id="A0A8B6M0S2"/>
<evidence type="ECO:0000313" key="2">
    <source>
        <dbReference type="Proteomes" id="UP000485880"/>
    </source>
</evidence>
<name>A0A8B6M0S2_METTU</name>
<dbReference type="EMBL" id="CABFMQ020000002">
    <property type="protein sequence ID" value="VTZ48637.1"/>
    <property type="molecule type" value="Genomic_DNA"/>
</dbReference>
<evidence type="ECO:0000313" key="1">
    <source>
        <dbReference type="EMBL" id="VTZ48637.1"/>
    </source>
</evidence>
<dbReference type="Proteomes" id="UP000485880">
    <property type="component" value="Unassembled WGS sequence"/>
</dbReference>
<accession>A0A8B6M0S2</accession>
<gene>
    <name evidence="1" type="ORF">MPC4_100080</name>
</gene>
<reference evidence="1 2" key="1">
    <citation type="submission" date="2019-05" db="EMBL/GenBank/DDBJ databases">
        <authorList>
            <person name="Farhan Ul Haque M."/>
        </authorList>
    </citation>
    <scope>NUCLEOTIDE SEQUENCE [LARGE SCALE GENOMIC DNA]</scope>
    <source>
        <strain evidence="1">2</strain>
    </source>
</reference>
<keyword evidence="2" id="KW-1185">Reference proteome</keyword>
<proteinExistence type="predicted"/>
<organism evidence="1 2">
    <name type="scientific">Methylocella tundrae</name>
    <dbReference type="NCBI Taxonomy" id="227605"/>
    <lineage>
        <taxon>Bacteria</taxon>
        <taxon>Pseudomonadati</taxon>
        <taxon>Pseudomonadota</taxon>
        <taxon>Alphaproteobacteria</taxon>
        <taxon>Hyphomicrobiales</taxon>
        <taxon>Beijerinckiaceae</taxon>
        <taxon>Methylocella</taxon>
    </lineage>
</organism>
<sequence length="58" mass="5851">MSEAAGSAPYGAWISRQFIKAEHVVHLATAVRLAFSSGPALTSAAISISDAALAAPNP</sequence>
<dbReference type="RefSeq" id="WP_174511149.1">
    <property type="nucleotide sequence ID" value="NZ_CABFMQ020000002.1"/>
</dbReference>